<dbReference type="Proteomes" id="UP000054877">
    <property type="component" value="Unassembled WGS sequence"/>
</dbReference>
<dbReference type="GO" id="GO:0004519">
    <property type="term" value="F:endonuclease activity"/>
    <property type="evidence" value="ECO:0007669"/>
    <property type="project" value="UniProtKB-KW"/>
</dbReference>
<reference evidence="1 2" key="1">
    <citation type="submission" date="2015-11" db="EMBL/GenBank/DDBJ databases">
        <title>Genomic analysis of 38 Legionella species identifies large and diverse effector repertoires.</title>
        <authorList>
            <person name="Burstein D."/>
            <person name="Amaro F."/>
            <person name="Zusman T."/>
            <person name="Lifshitz Z."/>
            <person name="Cohen O."/>
            <person name="Gilbert J.A."/>
            <person name="Pupko T."/>
            <person name="Shuman H.A."/>
            <person name="Segal G."/>
        </authorList>
    </citation>
    <scope>NUCLEOTIDE SEQUENCE [LARGE SCALE GENOMIC DNA]</scope>
    <source>
        <strain evidence="1 2">Mt.St.Helens-9</strain>
    </source>
</reference>
<proteinExistence type="predicted"/>
<protein>
    <submittedName>
        <fullName evidence="1">Endonuclease/Exonuclease/phosphatase family protein</fullName>
    </submittedName>
</protein>
<sequence length="561" mass="64005">MPKYNIVIETQLPPVLLDNEDMETIYSDHLPKLYDIPLDKDNSLTVLSYNTLSEWIFPGFETKEKEPESEEQRKQRHDRISQSIAETIEFYSIDIISLQETSEDLLNEISKKLGPDWKITFSDGNRALLYKDSEYEDIEEYERCVTPTSIASMGYLRNEDFPGSSLRHRASGKTIALFPIHIPHHDEPADAEQALQAISREFGDNHDFVIFTGDFNRRIAHTGKQTIDNANNIVPPLFRNEHKFYDFTDGCFVCHDGQINQLDGITICPPTPAFEMARRTTFNEPPDFLIEEFDEEDEGTSSITEPVYPEDNTWYPVMFGQQHQLPVAGLKAGITVETLVTGMREKTGDKDLAISIGVSRFNQKMICIFSVDIIPELEAAGLTKNEHGAYELQFDYSPVTDEKIVNPGFRVRNGESSVTIPVLSLVSLSSLTDPAEIEIISQRYGEEQAGTVCAIKNATQQYIAWMNENTQGKRFLSRFQHFYHGESGVKRAQHILQLINDGAEIETLHETVLDAMRASGHRQHSYSRFLYQALHPEKQVLNSNYSDKDFKTDKNEYLNTF</sequence>
<accession>A0A0W0Z427</accession>
<dbReference type="InterPro" id="IPR036691">
    <property type="entry name" value="Endo/exonu/phosph_ase_sf"/>
</dbReference>
<dbReference type="Gene3D" id="3.60.10.10">
    <property type="entry name" value="Endonuclease/exonuclease/phosphatase"/>
    <property type="match status" value="1"/>
</dbReference>
<comment type="caution">
    <text evidence="1">The sequence shown here is derived from an EMBL/GenBank/DDBJ whole genome shotgun (WGS) entry which is preliminary data.</text>
</comment>
<dbReference type="EMBL" id="LNYX01000014">
    <property type="protein sequence ID" value="KTD63911.1"/>
    <property type="molecule type" value="Genomic_DNA"/>
</dbReference>
<keyword evidence="1" id="KW-0255">Endonuclease</keyword>
<dbReference type="RefSeq" id="WP_058483360.1">
    <property type="nucleotide sequence ID" value="NZ_CAAAII010000001.1"/>
</dbReference>
<gene>
    <name evidence="1" type="ORF">Lspi_1430</name>
</gene>
<organism evidence="1 2">
    <name type="scientific">Legionella spiritensis</name>
    <dbReference type="NCBI Taxonomy" id="452"/>
    <lineage>
        <taxon>Bacteria</taxon>
        <taxon>Pseudomonadati</taxon>
        <taxon>Pseudomonadota</taxon>
        <taxon>Gammaproteobacteria</taxon>
        <taxon>Legionellales</taxon>
        <taxon>Legionellaceae</taxon>
        <taxon>Legionella</taxon>
    </lineage>
</organism>
<dbReference type="GO" id="GO:0004527">
    <property type="term" value="F:exonuclease activity"/>
    <property type="evidence" value="ECO:0007669"/>
    <property type="project" value="UniProtKB-KW"/>
</dbReference>
<dbReference type="SUPFAM" id="SSF56219">
    <property type="entry name" value="DNase I-like"/>
    <property type="match status" value="1"/>
</dbReference>
<name>A0A0W0Z427_LEGSP</name>
<dbReference type="OrthoDB" id="5653638at2"/>
<keyword evidence="1" id="KW-0378">Hydrolase</keyword>
<evidence type="ECO:0000313" key="2">
    <source>
        <dbReference type="Proteomes" id="UP000054877"/>
    </source>
</evidence>
<keyword evidence="1" id="KW-0540">Nuclease</keyword>
<dbReference type="PATRIC" id="fig|452.5.peg.1583"/>
<keyword evidence="1" id="KW-0269">Exonuclease</keyword>
<keyword evidence="2" id="KW-1185">Reference proteome</keyword>
<evidence type="ECO:0000313" key="1">
    <source>
        <dbReference type="EMBL" id="KTD63911.1"/>
    </source>
</evidence>
<dbReference type="AlphaFoldDB" id="A0A0W0Z427"/>